<feature type="binding site" evidence="2">
    <location>
        <position position="316"/>
    </location>
    <ligand>
        <name>L-histidine</name>
        <dbReference type="ChEBI" id="CHEBI:57595"/>
    </ligand>
</feature>
<evidence type="ECO:0000259" key="3">
    <source>
        <dbReference type="Pfam" id="PF13393"/>
    </source>
</evidence>
<gene>
    <name evidence="4" type="ORF">D3272_20835</name>
</gene>
<accession>A0A4V1RI54</accession>
<reference evidence="4 5" key="2">
    <citation type="submission" date="2019-02" db="EMBL/GenBank/DDBJ databases">
        <title>'Lichenibacterium ramalinii' gen. nov. sp. nov., 'Lichenibacterium minor' gen. nov. sp. nov.</title>
        <authorList>
            <person name="Pankratov T."/>
        </authorList>
    </citation>
    <scope>NUCLEOTIDE SEQUENCE [LARGE SCALE GENOMIC DNA]</scope>
    <source>
        <strain evidence="4 5">RmlP001</strain>
    </source>
</reference>
<dbReference type="InterPro" id="IPR045864">
    <property type="entry name" value="aa-tRNA-synth_II/BPL/LPL"/>
</dbReference>
<dbReference type="PANTHER" id="PTHR43707">
    <property type="entry name" value="HISTIDYL-TRNA SYNTHETASE"/>
    <property type="match status" value="1"/>
</dbReference>
<dbReference type="InterPro" id="IPR041715">
    <property type="entry name" value="HisRS-like_core"/>
</dbReference>
<dbReference type="Proteomes" id="UP000289411">
    <property type="component" value="Unassembled WGS sequence"/>
</dbReference>
<keyword evidence="5" id="KW-1185">Reference proteome</keyword>
<dbReference type="Pfam" id="PF13393">
    <property type="entry name" value="tRNA-synt_His"/>
    <property type="match status" value="2"/>
</dbReference>
<evidence type="ECO:0000256" key="2">
    <source>
        <dbReference type="PIRSR" id="PIRSR001549-1"/>
    </source>
</evidence>
<feature type="binding site" evidence="2">
    <location>
        <position position="108"/>
    </location>
    <ligand>
        <name>L-histidine</name>
        <dbReference type="ChEBI" id="CHEBI:57595"/>
    </ligand>
</feature>
<reference evidence="4 5" key="1">
    <citation type="submission" date="2018-09" db="EMBL/GenBank/DDBJ databases">
        <authorList>
            <person name="Grouzdev D.S."/>
            <person name="Krutkina M.S."/>
        </authorList>
    </citation>
    <scope>NUCLEOTIDE SEQUENCE [LARGE SCALE GENOMIC DNA]</scope>
    <source>
        <strain evidence="4 5">RmlP001</strain>
    </source>
</reference>
<dbReference type="GO" id="GO:0004821">
    <property type="term" value="F:histidine-tRNA ligase activity"/>
    <property type="evidence" value="ECO:0007669"/>
    <property type="project" value="TreeGrafter"/>
</dbReference>
<protein>
    <submittedName>
        <fullName evidence="4">ATP phosphoribosyltransferase regulatory subunit</fullName>
    </submittedName>
</protein>
<dbReference type="InterPro" id="IPR004516">
    <property type="entry name" value="HisRS/HisZ"/>
</dbReference>
<dbReference type="GO" id="GO:0016757">
    <property type="term" value="F:glycosyltransferase activity"/>
    <property type="evidence" value="ECO:0007669"/>
    <property type="project" value="UniProtKB-KW"/>
</dbReference>
<dbReference type="OrthoDB" id="9797914at2"/>
<dbReference type="EMBL" id="QYBC01000020">
    <property type="protein sequence ID" value="RYB02383.1"/>
    <property type="molecule type" value="Genomic_DNA"/>
</dbReference>
<keyword evidence="1" id="KW-0028">Amino-acid biosynthesis</keyword>
<name>A0A4V1RI54_9HYPH</name>
<dbReference type="SUPFAM" id="SSF55681">
    <property type="entry name" value="Class II aaRS and biotin synthetases"/>
    <property type="match status" value="1"/>
</dbReference>
<dbReference type="GO" id="GO:0000105">
    <property type="term" value="P:L-histidine biosynthetic process"/>
    <property type="evidence" value="ECO:0007669"/>
    <property type="project" value="UniProtKB-KW"/>
</dbReference>
<dbReference type="RefSeq" id="WP_129221147.1">
    <property type="nucleotide sequence ID" value="NZ_QYBC01000020.1"/>
</dbReference>
<proteinExistence type="predicted"/>
<keyword evidence="1" id="KW-0368">Histidine biosynthesis</keyword>
<keyword evidence="4" id="KW-0808">Transferase</keyword>
<dbReference type="AlphaFoldDB" id="A0A4V1RI54"/>
<sequence length="374" mass="38844">MNTAGPGSARGSAGPALLHHFAEAGYETVEPPLLHDAGTFLDLGGEDIRARLYLTTDASGAELCLRPEYTIPAARAYLASDAAGRPAAFSYCGPVFRMRANGPGEFAQAGLESFGRSDIAAADAEILALSLDAVERCGTRLTGVALGDAGLVSALLDAIDLPPLWQRRLKRGLEKGQGLDAVLRGAPTRRAEHSGLLAALAGAEGKDAHALVADLLAIAGIAAVGGRSVGEIADRFLAQVAQGAAPDFGDERRRVLAAFFAVTGEPDRASGQIRALAEEAGLDLGRALDLFDERTGFIAAQGVDLGRLVFRTAFARNLDYYTGFVFEAHAVSPDGPVIGGGRYDRLAQALGSADPVPAVGASIWLDRLDPETTA</sequence>
<dbReference type="NCBIfam" id="NF008953">
    <property type="entry name" value="PRK12295.1-6"/>
    <property type="match status" value="1"/>
</dbReference>
<evidence type="ECO:0000256" key="1">
    <source>
        <dbReference type="ARBA" id="ARBA00023102"/>
    </source>
</evidence>
<dbReference type="GO" id="GO:0006427">
    <property type="term" value="P:histidyl-tRNA aminoacylation"/>
    <property type="evidence" value="ECO:0007669"/>
    <property type="project" value="TreeGrafter"/>
</dbReference>
<feature type="binding site" evidence="2">
    <location>
        <position position="97"/>
    </location>
    <ligand>
        <name>L-histidine</name>
        <dbReference type="ChEBI" id="CHEBI:57595"/>
    </ligand>
</feature>
<feature type="binding site" evidence="2">
    <location>
        <begin position="68"/>
        <end position="70"/>
    </location>
    <ligand>
        <name>L-histidine</name>
        <dbReference type="ChEBI" id="CHEBI:57595"/>
    </ligand>
</feature>
<feature type="domain" description="Class II Histidinyl-tRNA synthetase (HisRS)-like catalytic core" evidence="3">
    <location>
        <begin position="237"/>
        <end position="368"/>
    </location>
</feature>
<dbReference type="Gene3D" id="3.30.930.10">
    <property type="entry name" value="Bira Bifunctional Protein, Domain 2"/>
    <property type="match status" value="2"/>
</dbReference>
<evidence type="ECO:0000313" key="4">
    <source>
        <dbReference type="EMBL" id="RYB02383.1"/>
    </source>
</evidence>
<feature type="binding site" evidence="2">
    <location>
        <begin position="320"/>
        <end position="321"/>
    </location>
    <ligand>
        <name>L-histidine</name>
        <dbReference type="ChEBI" id="CHEBI:57595"/>
    </ligand>
</feature>
<comment type="caution">
    <text evidence="4">The sequence shown here is derived from an EMBL/GenBank/DDBJ whole genome shotgun (WGS) entry which is preliminary data.</text>
</comment>
<evidence type="ECO:0000313" key="5">
    <source>
        <dbReference type="Proteomes" id="UP000289411"/>
    </source>
</evidence>
<feature type="domain" description="Class II Histidinyl-tRNA synthetase (HisRS)-like catalytic core" evidence="3">
    <location>
        <begin position="16"/>
        <end position="208"/>
    </location>
</feature>
<dbReference type="PANTHER" id="PTHR43707:SF1">
    <property type="entry name" value="HISTIDINE--TRNA LIGASE, MITOCHONDRIAL-RELATED"/>
    <property type="match status" value="1"/>
</dbReference>
<organism evidence="4 5">
    <name type="scientific">Lichenibacterium ramalinae</name>
    <dbReference type="NCBI Taxonomy" id="2316527"/>
    <lineage>
        <taxon>Bacteria</taxon>
        <taxon>Pseudomonadati</taxon>
        <taxon>Pseudomonadota</taxon>
        <taxon>Alphaproteobacteria</taxon>
        <taxon>Hyphomicrobiales</taxon>
        <taxon>Lichenihabitantaceae</taxon>
        <taxon>Lichenibacterium</taxon>
    </lineage>
</organism>
<feature type="binding site" evidence="2">
    <location>
        <position position="112"/>
    </location>
    <ligand>
        <name>L-histidine</name>
        <dbReference type="ChEBI" id="CHEBI:57595"/>
    </ligand>
</feature>
<dbReference type="PIRSF" id="PIRSF001549">
    <property type="entry name" value="His-tRNA_synth"/>
    <property type="match status" value="1"/>
</dbReference>
<keyword evidence="4" id="KW-0328">Glycosyltransferase</keyword>
<dbReference type="GO" id="GO:0005737">
    <property type="term" value="C:cytoplasm"/>
    <property type="evidence" value="ECO:0007669"/>
    <property type="project" value="InterPro"/>
</dbReference>